<evidence type="ECO:0000256" key="1">
    <source>
        <dbReference type="ARBA" id="ARBA00001974"/>
    </source>
</evidence>
<evidence type="ECO:0000259" key="12">
    <source>
        <dbReference type="SMART" id="SM01190"/>
    </source>
</evidence>
<dbReference type="Pfam" id="PF07992">
    <property type="entry name" value="Pyr_redox_2"/>
    <property type="match status" value="1"/>
</dbReference>
<evidence type="ECO:0000256" key="11">
    <source>
        <dbReference type="RuleBase" id="RU003691"/>
    </source>
</evidence>
<reference evidence="13" key="1">
    <citation type="submission" date="2017-04" db="EMBL/GenBank/DDBJ databases">
        <title>Population genomics of picophytoplankton unveils novel chromosome hypervariability.</title>
        <authorList>
            <consortium name="DOE Joint Genome Institute"/>
            <person name="Blanc-Mathieu R."/>
            <person name="Krasovec M."/>
            <person name="Hebrard M."/>
            <person name="Yau S."/>
            <person name="Desgranges E."/>
            <person name="Martin J."/>
            <person name="Schackwitz W."/>
            <person name="Kuo A."/>
            <person name="Salin G."/>
            <person name="Donnadieu C."/>
            <person name="Desdevises Y."/>
            <person name="Sanchez-Ferandin S."/>
            <person name="Moreau H."/>
            <person name="Rivals E."/>
            <person name="Grigoriev I.V."/>
            <person name="Grimsley N."/>
            <person name="Eyre-Walker A."/>
            <person name="Piganeau G."/>
        </authorList>
    </citation>
    <scope>NUCLEOTIDE SEQUENCE [LARGE SCALE GENOMIC DNA]</scope>
    <source>
        <strain evidence="13">RCC 1115</strain>
    </source>
</reference>
<dbReference type="GO" id="GO:0005739">
    <property type="term" value="C:mitochondrion"/>
    <property type="evidence" value="ECO:0007669"/>
    <property type="project" value="TreeGrafter"/>
</dbReference>
<organism evidence="13">
    <name type="scientific">Ostreococcus tauri</name>
    <name type="common">Marine green alga</name>
    <dbReference type="NCBI Taxonomy" id="70448"/>
    <lineage>
        <taxon>Eukaryota</taxon>
        <taxon>Viridiplantae</taxon>
        <taxon>Chlorophyta</taxon>
        <taxon>Mamiellophyceae</taxon>
        <taxon>Mamiellales</taxon>
        <taxon>Bathycoccaceae</taxon>
        <taxon>Ostreococcus</taxon>
    </lineage>
</organism>
<dbReference type="InterPro" id="IPR023753">
    <property type="entry name" value="FAD/NAD-binding_dom"/>
</dbReference>
<dbReference type="Proteomes" id="UP000195557">
    <property type="component" value="Unassembled WGS sequence"/>
</dbReference>
<comment type="similarity">
    <text evidence="2 11">Belongs to the class-I pyridine nucleotide-disulfide oxidoreductase family.</text>
</comment>
<name>A0A1Y5I397_OSTTA</name>
<dbReference type="EC" id="1.8.1.9" evidence="3"/>
<proteinExistence type="inferred from homology"/>
<sequence length="848" mass="92531">MRIEVRPGMTECVHAVRRWKRAMGRWDERSMARSLDDDDDDDERWMTDDDARVGRAQTFVSDDATVCERDGVEVHGRFELKTSDATRVEAKASDARGGALTQWTWSGGWGERKEQEFEIPSKGCGTYSVCFDAKGTEGGKAAIVECDYFQALHAPEAGAKSEESEKAKRAKAKETVKEGLKASQMEDVTSKVSGLNGWVQQLRQEEQYLRTRAERHKLTIESNARRTVRTTMIEVVVLVVVTAVQVITVRKFFDVQTDSHARRRAQGFDAVDVSAGFRSATKIAGPMVGAAAEAAQRGVRGLITSLGRPSRSHDRAYHLGAEASSSVTAASTSAFPTFASGTSSAMTTSETKGDHGYEYDVVVIGGGSGGLAAAKEAAKHGAKTACLDFVKPSPAGTTWGLGGTCVNVGCIPKKLMHQAGLLGESFSDAREYGWKLASEGHDWPKMVEQIQNHIGSLNFGYRTTLREKNVTYINAYGKFKDAHTIVATKKNGTEQIITTDKVVIAVGGRPAYPDAPGAKECCITSDDIFSKPDAPGKTLCVGASYISLETAGFLTALGFDTSVAIRSIPLRGFDQEVAEKICKYMGKHGTRFLRDSQPTQFEKQEDGKIKVTFENTMFGNTFEETFDTVVCAVGRDAVTEGLDLPAAGVEFNAKNGKIPCVDEQTNVPNIYAIGDVLDTRQELTPVAIKAGVRLMRRVLADTPYKEKMNYDLVPTTVFTPLEYGTIGMSEELAVETYGADNVECYISYFKPLEWTVNHEEHNGVPVRDDNACFVKLITNLADDERVVGFHYLGPNAGEVTQGYAVAMKMGATKRDFDETVGIHPTVSEEFTILEITKRSGVDPSKRGC</sequence>
<dbReference type="EMBL" id="KZ155838">
    <property type="protein sequence ID" value="OUS42553.1"/>
    <property type="molecule type" value="Genomic_DNA"/>
</dbReference>
<accession>A0A1Y5I397</accession>
<dbReference type="Gene3D" id="3.30.390.30">
    <property type="match status" value="1"/>
</dbReference>
<dbReference type="SUPFAM" id="SSF51905">
    <property type="entry name" value="FAD/NAD(P)-binding domain"/>
    <property type="match status" value="1"/>
</dbReference>
<comment type="cofactor">
    <cofactor evidence="1">
        <name>FAD</name>
        <dbReference type="ChEBI" id="CHEBI:57692"/>
    </cofactor>
</comment>
<dbReference type="Gene3D" id="3.50.50.60">
    <property type="entry name" value="FAD/NAD(P)-binding domain"/>
    <property type="match status" value="2"/>
</dbReference>
<dbReference type="NCBIfam" id="TIGR01438">
    <property type="entry name" value="TGR"/>
    <property type="match status" value="1"/>
</dbReference>
<dbReference type="GO" id="GO:0004791">
    <property type="term" value="F:thioredoxin-disulfide reductase (NADPH) activity"/>
    <property type="evidence" value="ECO:0007669"/>
    <property type="project" value="UniProtKB-EC"/>
</dbReference>
<dbReference type="Pfam" id="PF01105">
    <property type="entry name" value="EMP24_GP25L"/>
    <property type="match status" value="1"/>
</dbReference>
<dbReference type="InterPro" id="IPR004099">
    <property type="entry name" value="Pyr_nucl-diS_OxRdtase_dimer"/>
</dbReference>
<protein>
    <recommendedName>
        <fullName evidence="3">thioredoxin-disulfide reductase (NADPH)</fullName>
        <ecNumber evidence="3">1.8.1.9</ecNumber>
    </recommendedName>
</protein>
<gene>
    <name evidence="13" type="ORF">BE221DRAFT_195958</name>
</gene>
<dbReference type="GO" id="GO:0045454">
    <property type="term" value="P:cell redox homeostasis"/>
    <property type="evidence" value="ECO:0007669"/>
    <property type="project" value="InterPro"/>
</dbReference>
<dbReference type="FunFam" id="3.30.390.30:FF:000004">
    <property type="entry name" value="Thioredoxin reductase 1, cytoplasmic"/>
    <property type="match status" value="1"/>
</dbReference>
<dbReference type="Pfam" id="PF02852">
    <property type="entry name" value="Pyr_redox_dim"/>
    <property type="match status" value="1"/>
</dbReference>
<dbReference type="FunFam" id="3.50.50.60:FF:000190">
    <property type="entry name" value="Thioredoxin reductase"/>
    <property type="match status" value="1"/>
</dbReference>
<feature type="domain" description="GOLD" evidence="12">
    <location>
        <begin position="56"/>
        <end position="254"/>
    </location>
</feature>
<evidence type="ECO:0000256" key="5">
    <source>
        <dbReference type="ARBA" id="ARBA00022827"/>
    </source>
</evidence>
<keyword evidence="7" id="KW-0712">Selenocysteine</keyword>
<evidence type="ECO:0000256" key="2">
    <source>
        <dbReference type="ARBA" id="ARBA00007532"/>
    </source>
</evidence>
<keyword evidence="9" id="KW-1015">Disulfide bond</keyword>
<dbReference type="SUPFAM" id="SSF55424">
    <property type="entry name" value="FAD/NAD-linked reductases, dimerisation (C-terminal) domain"/>
    <property type="match status" value="1"/>
</dbReference>
<dbReference type="InterPro" id="IPR009038">
    <property type="entry name" value="GOLD_dom"/>
</dbReference>
<dbReference type="InterPro" id="IPR006338">
    <property type="entry name" value="Thioredoxin/glutathione_Rdtase"/>
</dbReference>
<evidence type="ECO:0000256" key="9">
    <source>
        <dbReference type="ARBA" id="ARBA00023157"/>
    </source>
</evidence>
<dbReference type="PANTHER" id="PTHR42737">
    <property type="entry name" value="GLUTATHIONE REDUCTASE"/>
    <property type="match status" value="1"/>
</dbReference>
<keyword evidence="5 11" id="KW-0274">FAD</keyword>
<dbReference type="GO" id="GO:0006749">
    <property type="term" value="P:glutathione metabolic process"/>
    <property type="evidence" value="ECO:0007669"/>
    <property type="project" value="TreeGrafter"/>
</dbReference>
<dbReference type="PRINTS" id="PR00411">
    <property type="entry name" value="PNDRDTASEI"/>
</dbReference>
<dbReference type="GO" id="GO:0034599">
    <property type="term" value="P:cellular response to oxidative stress"/>
    <property type="evidence" value="ECO:0007669"/>
    <property type="project" value="TreeGrafter"/>
</dbReference>
<dbReference type="GO" id="GO:0005829">
    <property type="term" value="C:cytosol"/>
    <property type="evidence" value="ECO:0007669"/>
    <property type="project" value="TreeGrafter"/>
</dbReference>
<evidence type="ECO:0000256" key="3">
    <source>
        <dbReference type="ARBA" id="ARBA00012610"/>
    </source>
</evidence>
<dbReference type="SMART" id="SM01190">
    <property type="entry name" value="EMP24_GP25L"/>
    <property type="match status" value="1"/>
</dbReference>
<evidence type="ECO:0000256" key="4">
    <source>
        <dbReference type="ARBA" id="ARBA00022630"/>
    </source>
</evidence>
<evidence type="ECO:0000256" key="6">
    <source>
        <dbReference type="ARBA" id="ARBA00022857"/>
    </source>
</evidence>
<dbReference type="AlphaFoldDB" id="A0A1Y5I397"/>
<dbReference type="PROSITE" id="PS00076">
    <property type="entry name" value="PYRIDINE_REDOX_1"/>
    <property type="match status" value="1"/>
</dbReference>
<evidence type="ECO:0000256" key="8">
    <source>
        <dbReference type="ARBA" id="ARBA00023002"/>
    </source>
</evidence>
<keyword evidence="6" id="KW-0521">NADP</keyword>
<evidence type="ECO:0000256" key="7">
    <source>
        <dbReference type="ARBA" id="ARBA00022933"/>
    </source>
</evidence>
<dbReference type="GO" id="GO:0050660">
    <property type="term" value="F:flavin adenine dinucleotide binding"/>
    <property type="evidence" value="ECO:0007669"/>
    <property type="project" value="InterPro"/>
</dbReference>
<keyword evidence="10 11" id="KW-0676">Redox-active center</keyword>
<dbReference type="InterPro" id="IPR016156">
    <property type="entry name" value="FAD/NAD-linked_Rdtase_dimer_sf"/>
</dbReference>
<dbReference type="InterPro" id="IPR012999">
    <property type="entry name" value="Pyr_OxRdtase_I_AS"/>
</dbReference>
<dbReference type="GO" id="GO:0004362">
    <property type="term" value="F:glutathione-disulfide reductase (NADPH) activity"/>
    <property type="evidence" value="ECO:0007669"/>
    <property type="project" value="TreeGrafter"/>
</dbReference>
<dbReference type="InterPro" id="IPR036188">
    <property type="entry name" value="FAD/NAD-bd_sf"/>
</dbReference>
<keyword evidence="8 11" id="KW-0560">Oxidoreductase</keyword>
<keyword evidence="4 11" id="KW-0285">Flavoprotein</keyword>
<evidence type="ECO:0000256" key="10">
    <source>
        <dbReference type="ARBA" id="ARBA00023284"/>
    </source>
</evidence>
<evidence type="ECO:0000313" key="13">
    <source>
        <dbReference type="EMBL" id="OUS42553.1"/>
    </source>
</evidence>
<dbReference type="PRINTS" id="PR00368">
    <property type="entry name" value="FADPNR"/>
</dbReference>
<dbReference type="PANTHER" id="PTHR42737:SF8">
    <property type="entry name" value="THIOREDOXIN-DISULFIDE REDUCTASE"/>
    <property type="match status" value="1"/>
</dbReference>
<dbReference type="InterPro" id="IPR046952">
    <property type="entry name" value="GSHR/TRXR-like"/>
</dbReference>